<comment type="function">
    <text evidence="7 8">Involved in coproporphyrin-dependent heme b biosynthesis. Catalyzes the insertion of ferrous iron into coproporphyrin III to form Fe-coproporphyrin III.</text>
</comment>
<dbReference type="InterPro" id="IPR033659">
    <property type="entry name" value="Ferrochelatase_N"/>
</dbReference>
<dbReference type="Proteomes" id="UP001212401">
    <property type="component" value="Unassembled WGS sequence"/>
</dbReference>
<comment type="caution">
    <text evidence="7">Lacks conserved residue(s) required for the propagation of feature annotation.</text>
</comment>
<dbReference type="InterPro" id="IPR033644">
    <property type="entry name" value="Ferrochelatase_C"/>
</dbReference>
<keyword evidence="7" id="KW-0479">Metal-binding</keyword>
<sequence>MKDYGLLLVNLGSPAEPTTPAVKKYLRQFLGDRNVVEMPPALWKPLLNGIILPMRSWRSATFYRDCWLKNGSPLIVNTKNLTTKVQKFLPKWSVKMAMTYGKPSIGDTLRQMKQECKQIIVLSLFPHFTKSTTQSIIEQVQAVDPNLPIIDRFADDPRYLTVLSHHIQKSWDNGNYDMLIISYHGIPISMVNHGDPYQDETERTTIELKKRLNIPEKKVEMAYQSKFGPMPWLKPYLKNRLLQLVQLGKRNILIVAPSFVTDCLETIEENSVQNYQTFRENGGNTLDVVPSLNDDANFAEFIADLAKERLN</sequence>
<keyword evidence="4 7" id="KW-0456">Lyase</keyword>
<dbReference type="InterPro" id="IPR019772">
    <property type="entry name" value="Ferrochelatase_AS"/>
</dbReference>
<evidence type="ECO:0000256" key="3">
    <source>
        <dbReference type="ARBA" id="ARBA00023133"/>
    </source>
</evidence>
<dbReference type="PROSITE" id="PS00534">
    <property type="entry name" value="FERROCHELATASE"/>
    <property type="match status" value="1"/>
</dbReference>
<comment type="pathway">
    <text evidence="1 7 8">Porphyrin-containing compound metabolism; protoheme biosynthesis.</text>
</comment>
<name>A0AAW5WSF2_9LACO</name>
<evidence type="ECO:0000256" key="1">
    <source>
        <dbReference type="ARBA" id="ARBA00004744"/>
    </source>
</evidence>
<dbReference type="RefSeq" id="WP_269295896.1">
    <property type="nucleotide sequence ID" value="NZ_JAKHPH010000007.1"/>
</dbReference>
<dbReference type="InterPro" id="IPR001015">
    <property type="entry name" value="Ferrochelatase"/>
</dbReference>
<comment type="catalytic activity">
    <reaction evidence="6">
        <text>Fe-coproporphyrin III + 2 H(+) = coproporphyrin III + Fe(2+)</text>
        <dbReference type="Rhea" id="RHEA:49572"/>
        <dbReference type="ChEBI" id="CHEBI:15378"/>
        <dbReference type="ChEBI" id="CHEBI:29033"/>
        <dbReference type="ChEBI" id="CHEBI:68438"/>
        <dbReference type="ChEBI" id="CHEBI:131725"/>
        <dbReference type="EC" id="4.99.1.9"/>
    </reaction>
    <physiologicalReaction direction="right-to-left" evidence="6">
        <dbReference type="Rhea" id="RHEA:49574"/>
    </physiologicalReaction>
</comment>
<feature type="binding site" evidence="7">
    <location>
        <position position="265"/>
    </location>
    <ligand>
        <name>Fe(2+)</name>
        <dbReference type="ChEBI" id="CHEBI:29033"/>
    </ligand>
</feature>
<reference evidence="9" key="1">
    <citation type="submission" date="2022-01" db="EMBL/GenBank/DDBJ databases">
        <title>VMRC isolate genome collection.</title>
        <authorList>
            <person name="France M."/>
            <person name="Rutt L."/>
            <person name="Humphrys M."/>
            <person name="Ravel J."/>
        </authorList>
    </citation>
    <scope>NUCLEOTIDE SEQUENCE</scope>
    <source>
        <strain evidence="9">C0048A1</strain>
    </source>
</reference>
<dbReference type="Pfam" id="PF00762">
    <property type="entry name" value="Ferrochelatase"/>
    <property type="match status" value="1"/>
</dbReference>
<dbReference type="NCBIfam" id="TIGR00109">
    <property type="entry name" value="hemH"/>
    <property type="match status" value="1"/>
</dbReference>
<dbReference type="Gene3D" id="3.40.50.1400">
    <property type="match status" value="2"/>
</dbReference>
<dbReference type="SUPFAM" id="SSF53800">
    <property type="entry name" value="Chelatase"/>
    <property type="match status" value="1"/>
</dbReference>
<proteinExistence type="inferred from homology"/>
<keyword evidence="5 7" id="KW-0627">Porphyrin biosynthesis</keyword>
<dbReference type="GO" id="GO:0004325">
    <property type="term" value="F:ferrochelatase activity"/>
    <property type="evidence" value="ECO:0007669"/>
    <property type="project" value="UniProtKB-UniRule"/>
</dbReference>
<evidence type="ECO:0000256" key="7">
    <source>
        <dbReference type="HAMAP-Rule" id="MF_00323"/>
    </source>
</evidence>
<dbReference type="HAMAP" id="MF_00323">
    <property type="entry name" value="Ferrochelatase"/>
    <property type="match status" value="1"/>
</dbReference>
<dbReference type="EC" id="4.99.1.9" evidence="7"/>
<keyword evidence="3 7" id="KW-0350">Heme biosynthesis</keyword>
<protein>
    <recommendedName>
        <fullName evidence="7">Coproporphyrin III ferrochelatase</fullName>
        <ecNumber evidence="7">4.99.1.9</ecNumber>
    </recommendedName>
</protein>
<comment type="similarity">
    <text evidence="7 8">Belongs to the ferrochelatase family.</text>
</comment>
<dbReference type="PANTHER" id="PTHR11108:SF1">
    <property type="entry name" value="FERROCHELATASE, MITOCHONDRIAL"/>
    <property type="match status" value="1"/>
</dbReference>
<accession>A0AAW5WSF2</accession>
<evidence type="ECO:0000313" key="9">
    <source>
        <dbReference type="EMBL" id="MCZ3667479.1"/>
    </source>
</evidence>
<keyword evidence="7 8" id="KW-0963">Cytoplasm</keyword>
<keyword evidence="2 7" id="KW-0408">Iron</keyword>
<evidence type="ECO:0000256" key="8">
    <source>
        <dbReference type="RuleBase" id="RU000607"/>
    </source>
</evidence>
<dbReference type="GO" id="GO:0046872">
    <property type="term" value="F:metal ion binding"/>
    <property type="evidence" value="ECO:0007669"/>
    <property type="project" value="UniProtKB-UniRule"/>
</dbReference>
<evidence type="ECO:0000256" key="6">
    <source>
        <dbReference type="ARBA" id="ARBA00024536"/>
    </source>
</evidence>
<dbReference type="AlphaFoldDB" id="A0AAW5WSF2"/>
<comment type="subcellular location">
    <subcellularLocation>
        <location evidence="7 8">Cytoplasm</location>
    </subcellularLocation>
</comment>
<evidence type="ECO:0000256" key="2">
    <source>
        <dbReference type="ARBA" id="ARBA00023004"/>
    </source>
</evidence>
<dbReference type="GO" id="GO:0005737">
    <property type="term" value="C:cytoplasm"/>
    <property type="evidence" value="ECO:0007669"/>
    <property type="project" value="UniProtKB-SubCell"/>
</dbReference>
<evidence type="ECO:0000313" key="10">
    <source>
        <dbReference type="Proteomes" id="UP001212401"/>
    </source>
</evidence>
<dbReference type="PANTHER" id="PTHR11108">
    <property type="entry name" value="FERROCHELATASE"/>
    <property type="match status" value="1"/>
</dbReference>
<evidence type="ECO:0000256" key="5">
    <source>
        <dbReference type="ARBA" id="ARBA00023244"/>
    </source>
</evidence>
<gene>
    <name evidence="9" type="primary">hemH</name>
    <name evidence="7" type="synonym">cpfC</name>
    <name evidence="9" type="ORF">L2724_04160</name>
</gene>
<dbReference type="CDD" id="cd03411">
    <property type="entry name" value="Ferrochelatase_N"/>
    <property type="match status" value="1"/>
</dbReference>
<dbReference type="GO" id="GO:0006783">
    <property type="term" value="P:heme biosynthetic process"/>
    <property type="evidence" value="ECO:0007669"/>
    <property type="project" value="UniProtKB-UniRule"/>
</dbReference>
<organism evidence="9 10">
    <name type="scientific">Limosilactobacillus vaginalis</name>
    <dbReference type="NCBI Taxonomy" id="1633"/>
    <lineage>
        <taxon>Bacteria</taxon>
        <taxon>Bacillati</taxon>
        <taxon>Bacillota</taxon>
        <taxon>Bacilli</taxon>
        <taxon>Lactobacillales</taxon>
        <taxon>Lactobacillaceae</taxon>
        <taxon>Limosilactobacillus</taxon>
    </lineage>
</organism>
<feature type="binding site" evidence="7">
    <location>
        <position position="184"/>
    </location>
    <ligand>
        <name>Fe(2+)</name>
        <dbReference type="ChEBI" id="CHEBI:29033"/>
    </ligand>
</feature>
<dbReference type="EMBL" id="JAKHPH010000007">
    <property type="protein sequence ID" value="MCZ3667479.1"/>
    <property type="molecule type" value="Genomic_DNA"/>
</dbReference>
<dbReference type="CDD" id="cd00419">
    <property type="entry name" value="Ferrochelatase_C"/>
    <property type="match status" value="1"/>
</dbReference>
<evidence type="ECO:0000256" key="4">
    <source>
        <dbReference type="ARBA" id="ARBA00023239"/>
    </source>
</evidence>
<comment type="caution">
    <text evidence="9">The sequence shown here is derived from an EMBL/GenBank/DDBJ whole genome shotgun (WGS) entry which is preliminary data.</text>
</comment>